<evidence type="ECO:0000256" key="1">
    <source>
        <dbReference type="SAM" id="MobiDB-lite"/>
    </source>
</evidence>
<dbReference type="EMBL" id="WLYX01000001">
    <property type="protein sequence ID" value="MTD32526.1"/>
    <property type="molecule type" value="Genomic_DNA"/>
</dbReference>
<dbReference type="InterPro" id="IPR012106">
    <property type="entry name" value="Phage_Mu_Gp1"/>
</dbReference>
<evidence type="ECO:0000313" key="2">
    <source>
        <dbReference type="EMBL" id="MTD32526.1"/>
    </source>
</evidence>
<sequence>MPSAGRAINALTLSLPEGDSAPEWVEVIPAGTFKGRDGRGPWFSNVPAILQSFAADQAAGIDPVVDYNHQTCGPGTKAEAAGWIKQLEVRDGAIWARVEWVAEGAEKVIAKKYRYLSPVFDFDATGRIVKLISVAIVNVPNLFLRALNSMETSVDLLKQLIELLGLDPAADAAAVIEAIKTLQSASADTTTAMNSLRQVTGAAADADLKAVTSSIMTGFVPKAEYERVANSLRQLQAGTAEAEIDKQLDDAVAAGKIALTSRGFYKAMCSADMSAFQDFIKTAPVVVKPGTDATSRAMNSQQEKPHDNPLLANAKARAASH</sequence>
<dbReference type="Pfam" id="PF10123">
    <property type="entry name" value="Mu-like_Pro"/>
    <property type="match status" value="1"/>
</dbReference>
<feature type="region of interest" description="Disordered" evidence="1">
    <location>
        <begin position="292"/>
        <end position="321"/>
    </location>
</feature>
<organism evidence="2 3">
    <name type="scientific">Paludibacterium denitrificans</name>
    <dbReference type="NCBI Taxonomy" id="2675226"/>
    <lineage>
        <taxon>Bacteria</taxon>
        <taxon>Pseudomonadati</taxon>
        <taxon>Pseudomonadota</taxon>
        <taxon>Betaproteobacteria</taxon>
        <taxon>Neisseriales</taxon>
        <taxon>Chromobacteriaceae</taxon>
        <taxon>Paludibacterium</taxon>
    </lineage>
</organism>
<protein>
    <recommendedName>
        <fullName evidence="4">Mu-like prophage I protein</fullName>
    </recommendedName>
</protein>
<evidence type="ECO:0008006" key="4">
    <source>
        <dbReference type="Google" id="ProtNLM"/>
    </source>
</evidence>
<proteinExistence type="predicted"/>
<name>A0A844G837_9NEIS</name>
<reference evidence="2 3" key="1">
    <citation type="submission" date="2019-11" db="EMBL/GenBank/DDBJ databases">
        <title>Draft genome sequence of Paludibacterium sp. dN18-1.</title>
        <authorList>
            <person name="Im W.-T."/>
        </authorList>
    </citation>
    <scope>NUCLEOTIDE SEQUENCE [LARGE SCALE GENOMIC DNA]</scope>
    <source>
        <strain evidence="3">dN 18-1</strain>
    </source>
</reference>
<keyword evidence="3" id="KW-1185">Reference proteome</keyword>
<feature type="compositionally biased region" description="Polar residues" evidence="1">
    <location>
        <begin position="292"/>
        <end position="302"/>
    </location>
</feature>
<gene>
    <name evidence="2" type="ORF">GKE73_02070</name>
</gene>
<evidence type="ECO:0000313" key="3">
    <source>
        <dbReference type="Proteomes" id="UP000446658"/>
    </source>
</evidence>
<dbReference type="AlphaFoldDB" id="A0A844G837"/>
<dbReference type="PIRSF" id="PIRSF016624">
    <property type="entry name" value="Mu_prophg_I"/>
    <property type="match status" value="1"/>
</dbReference>
<comment type="caution">
    <text evidence="2">The sequence shown here is derived from an EMBL/GenBank/DDBJ whole genome shotgun (WGS) entry which is preliminary data.</text>
</comment>
<dbReference type="Proteomes" id="UP000446658">
    <property type="component" value="Unassembled WGS sequence"/>
</dbReference>
<accession>A0A844G837</accession>